<dbReference type="PANTHER" id="PTHR46438">
    <property type="entry name" value="ALPHA/BETA-HYDROLASES SUPERFAMILY PROTEIN"/>
    <property type="match status" value="1"/>
</dbReference>
<dbReference type="GO" id="GO:0003824">
    <property type="term" value="F:catalytic activity"/>
    <property type="evidence" value="ECO:0007669"/>
    <property type="project" value="InterPro"/>
</dbReference>
<dbReference type="PRINTS" id="PR00412">
    <property type="entry name" value="EPOXHYDRLASE"/>
</dbReference>
<dbReference type="Gene3D" id="3.40.50.1820">
    <property type="entry name" value="alpha/beta hydrolase"/>
    <property type="match status" value="1"/>
</dbReference>
<dbReference type="OrthoDB" id="408373at2759"/>
<dbReference type="PRINTS" id="PR00111">
    <property type="entry name" value="ABHYDROLASE"/>
</dbReference>
<feature type="region of interest" description="Disordered" evidence="1">
    <location>
        <begin position="391"/>
        <end position="420"/>
    </location>
</feature>
<dbReference type="PANTHER" id="PTHR46438:SF2">
    <property type="entry name" value="ALPHA_BETA-HYDROLASES SUPERFAMILY PROTEIN"/>
    <property type="match status" value="1"/>
</dbReference>
<dbReference type="SUPFAM" id="SSF53474">
    <property type="entry name" value="alpha/beta-Hydrolases"/>
    <property type="match status" value="1"/>
</dbReference>
<comment type="caution">
    <text evidence="2">The sequence shown here is derived from an EMBL/GenBank/DDBJ whole genome shotgun (WGS) entry which is preliminary data.</text>
</comment>
<dbReference type="GO" id="GO:0009507">
    <property type="term" value="C:chloroplast"/>
    <property type="evidence" value="ECO:0007669"/>
    <property type="project" value="TreeGrafter"/>
</dbReference>
<dbReference type="EMBL" id="BNCQ01000046">
    <property type="protein sequence ID" value="GIM13051.1"/>
    <property type="molecule type" value="Genomic_DNA"/>
</dbReference>
<evidence type="ECO:0000313" key="3">
    <source>
        <dbReference type="Proteomes" id="UP000722791"/>
    </source>
</evidence>
<reference evidence="2" key="1">
    <citation type="journal article" date="2021" name="Proc. Natl. Acad. Sci. U.S.A.">
        <title>Three genomes in the algal genus Volvox reveal the fate of a haploid sex-determining region after a transition to homothallism.</title>
        <authorList>
            <person name="Yamamoto K."/>
            <person name="Hamaji T."/>
            <person name="Kawai-Toyooka H."/>
            <person name="Matsuzaki R."/>
            <person name="Takahashi F."/>
            <person name="Nishimura Y."/>
            <person name="Kawachi M."/>
            <person name="Noguchi H."/>
            <person name="Minakuchi Y."/>
            <person name="Umen J.G."/>
            <person name="Toyoda A."/>
            <person name="Nozaki H."/>
        </authorList>
    </citation>
    <scope>NUCLEOTIDE SEQUENCE</scope>
    <source>
        <strain evidence="2">NIES-3785</strain>
    </source>
</reference>
<accession>A0A8J4FSY6</accession>
<dbReference type="InterPro" id="IPR000073">
    <property type="entry name" value="AB_hydrolase_1"/>
</dbReference>
<dbReference type="Pfam" id="PF00561">
    <property type="entry name" value="Abhydrolase_1"/>
    <property type="match status" value="1"/>
</dbReference>
<gene>
    <name evidence="2" type="ORF">Vretimale_16278</name>
</gene>
<proteinExistence type="predicted"/>
<dbReference type="Proteomes" id="UP000722791">
    <property type="component" value="Unassembled WGS sequence"/>
</dbReference>
<evidence type="ECO:0000313" key="2">
    <source>
        <dbReference type="EMBL" id="GIM13051.1"/>
    </source>
</evidence>
<name>A0A8J4FSY6_9CHLO</name>
<dbReference type="InterPro" id="IPR000639">
    <property type="entry name" value="Epox_hydrolase-like"/>
</dbReference>
<dbReference type="AlphaFoldDB" id="A0A8J4FSY6"/>
<sequence length="420" mass="45769">MHLAHRHPGICTTNLCKTYKRKPVWRFHECTTAAASGALAPNAMYWPQRTLSVARAAYVPIAQVSDLSYELDPRNGLQRIKYEPNGWYYWDWEWEGQKRKVHYVKAGRQGNPVVVLVHGYGASSYHWRYNVPALAEAGYQVYAVDLLGFGYSEKARVDYTNAEVWSSQVGAFIREVVDAAGAPVVLVGNSLGGYVSLATAATAGPELVRGVALLNGAGPFRDTNGGKTPEQEEAEWADQSWWARTKRSIAASLKRGVMFFAFQRTKQPSRIREVLQMVYVDHSSIDDDLVTSIEAPAQDPAASEVFFLVSHSTRGPPRYVDELLERLKVPLLLLWGDKDPWITPARAAKIQALYPAAVKVGLESGHCPHDDTPAETNTALLDWLGSLGTPPSGASGAAVPVSSSSSSSTSSSSTAASTGM</sequence>
<organism evidence="2 3">
    <name type="scientific">Volvox reticuliferus</name>
    <dbReference type="NCBI Taxonomy" id="1737510"/>
    <lineage>
        <taxon>Eukaryota</taxon>
        <taxon>Viridiplantae</taxon>
        <taxon>Chlorophyta</taxon>
        <taxon>core chlorophytes</taxon>
        <taxon>Chlorophyceae</taxon>
        <taxon>CS clade</taxon>
        <taxon>Chlamydomonadales</taxon>
        <taxon>Volvocaceae</taxon>
        <taxon>Volvox</taxon>
    </lineage>
</organism>
<dbReference type="InterPro" id="IPR029058">
    <property type="entry name" value="AB_hydrolase_fold"/>
</dbReference>
<protein>
    <submittedName>
        <fullName evidence="2">Uncharacterized protein</fullName>
    </submittedName>
</protein>
<evidence type="ECO:0000256" key="1">
    <source>
        <dbReference type="SAM" id="MobiDB-lite"/>
    </source>
</evidence>